<name>A0A5M6C0B9_9TREE</name>
<evidence type="ECO:0000256" key="7">
    <source>
        <dbReference type="ARBA" id="ARBA00023242"/>
    </source>
</evidence>
<evidence type="ECO:0000256" key="6">
    <source>
        <dbReference type="ARBA" id="ARBA00023132"/>
    </source>
</evidence>
<dbReference type="InterPro" id="IPR044840">
    <property type="entry name" value="Nup188"/>
</dbReference>
<keyword evidence="10" id="KW-1185">Reference proteome</keyword>
<dbReference type="Pfam" id="PF21093">
    <property type="entry name" value="Nup188_N-subdom_III"/>
    <property type="match status" value="1"/>
</dbReference>
<keyword evidence="4" id="KW-0653">Protein transport</keyword>
<dbReference type="OrthoDB" id="102511at2759"/>
<dbReference type="EMBL" id="CP144060">
    <property type="protein sequence ID" value="WWD21286.1"/>
    <property type="molecule type" value="Genomic_DNA"/>
</dbReference>
<reference evidence="9" key="1">
    <citation type="submission" date="2017-08" db="EMBL/GenBank/DDBJ databases">
        <authorList>
            <person name="Cuomo C."/>
            <person name="Billmyre B."/>
            <person name="Heitman J."/>
        </authorList>
    </citation>
    <scope>NUCLEOTIDE SEQUENCE</scope>
    <source>
        <strain evidence="9">CBS 12478</strain>
    </source>
</reference>
<keyword evidence="2" id="KW-0813">Transport</keyword>
<evidence type="ECO:0000256" key="1">
    <source>
        <dbReference type="ARBA" id="ARBA00004567"/>
    </source>
</evidence>
<evidence type="ECO:0000256" key="5">
    <source>
        <dbReference type="ARBA" id="ARBA00023010"/>
    </source>
</evidence>
<keyword evidence="5" id="KW-0811">Translocation</keyword>
<reference evidence="9" key="2">
    <citation type="submission" date="2024-01" db="EMBL/GenBank/DDBJ databases">
        <title>Comparative genomics of Cryptococcus and Kwoniella reveals pathogenesis evolution and contrasting modes of karyotype evolution via chromosome fusion or intercentromeric recombination.</title>
        <authorList>
            <person name="Coelho M.A."/>
            <person name="David-Palma M."/>
            <person name="Shea T."/>
            <person name="Bowers K."/>
            <person name="McGinley-Smith S."/>
            <person name="Mohammad A.W."/>
            <person name="Gnirke A."/>
            <person name="Yurkov A.M."/>
            <person name="Nowrousian M."/>
            <person name="Sun S."/>
            <person name="Cuomo C.A."/>
            <person name="Heitman J."/>
        </authorList>
    </citation>
    <scope>NUCLEOTIDE SEQUENCE</scope>
    <source>
        <strain evidence="9">CBS 12478</strain>
    </source>
</reference>
<evidence type="ECO:0000313" key="10">
    <source>
        <dbReference type="Proteomes" id="UP000322225"/>
    </source>
</evidence>
<dbReference type="GO" id="GO:0006606">
    <property type="term" value="P:protein import into nucleus"/>
    <property type="evidence" value="ECO:0007669"/>
    <property type="project" value="TreeGrafter"/>
</dbReference>
<dbReference type="RefSeq" id="XP_031861505.1">
    <property type="nucleotide sequence ID" value="XM_032004274.1"/>
</dbReference>
<organism evidence="9 10">
    <name type="scientific">Kwoniella shandongensis</name>
    <dbReference type="NCBI Taxonomy" id="1734106"/>
    <lineage>
        <taxon>Eukaryota</taxon>
        <taxon>Fungi</taxon>
        <taxon>Dikarya</taxon>
        <taxon>Basidiomycota</taxon>
        <taxon>Agaricomycotina</taxon>
        <taxon>Tremellomycetes</taxon>
        <taxon>Tremellales</taxon>
        <taxon>Cryptococcaceae</taxon>
        <taxon>Kwoniella</taxon>
    </lineage>
</organism>
<protein>
    <submittedName>
        <fullName evidence="9">Uncharacterized protein</fullName>
    </submittedName>
</protein>
<evidence type="ECO:0000313" key="9">
    <source>
        <dbReference type="EMBL" id="WWD21286.1"/>
    </source>
</evidence>
<dbReference type="PANTHER" id="PTHR31431:SF1">
    <property type="entry name" value="NUCLEOPORIN NUP188"/>
    <property type="match status" value="1"/>
</dbReference>
<dbReference type="KEGG" id="ksn:43588407"/>
<comment type="subcellular location">
    <subcellularLocation>
        <location evidence="1">Nucleus</location>
        <location evidence="1">Nuclear pore complex</location>
    </subcellularLocation>
</comment>
<dbReference type="InterPro" id="IPR048883">
    <property type="entry name" value="Nup188_N-subdom_III"/>
</dbReference>
<dbReference type="GO" id="GO:0017056">
    <property type="term" value="F:structural constituent of nuclear pore"/>
    <property type="evidence" value="ECO:0007669"/>
    <property type="project" value="InterPro"/>
</dbReference>
<keyword evidence="6" id="KW-0906">Nuclear pore complex</keyword>
<dbReference type="GO" id="GO:0051028">
    <property type="term" value="P:mRNA transport"/>
    <property type="evidence" value="ECO:0007669"/>
    <property type="project" value="UniProtKB-KW"/>
</dbReference>
<sequence length="1868" mass="203160">MVQAAGPSGTLDADDYLCPLTTIRDTLLRPETAAVDSSIPKLQSLLSWHKRRIEAPWQPFKSPSAESRAMLNKPSFTIPNTSVQFDVDESTRRVALKVSDVLGLDEIAAFMMAKSYLTFSVDEETDEEKMVERVILWYSEETLAVPQIALALLKLSDDEGPLGQAAHEIRMEVMADPAKYIEGLFRAFSGLAQRDLDEKQRSSSPLFWAKHQLRTQEILLNLLFVMLYQTPSRPASISEGLIKGAIMSAFGTSQANRDIWENDGEAQRLAIRIRDLMVIIALESLCLGQVVSPVDPINEYDSTLLQTKEKIQSVHEFLVDYSNDLSPRYPEPAPGSLPLPIWPMAIICLSWAIILRSIPEDKVPSGGDGTVNWQDMTIRALRLPSGLFPWLEEILSGSLLQSAHGDVAGGTADVELYHRKILKDVLIGLSELVQLENIADRPGLYRSWELLFGGGSPSTVSVIDADFWIADFPYEERRSVLDRSQFPHEPVHLLRVLSSLGGSDSSDASSSEIFGTDPVAQVHHYFSNLPSVTHTVEPGWCRYIGKDEQGKEVVEAVCTLVLPGGASVPRGSKGFIVKTDGSTSQVMWTNQIVSGWTLLLEILQAAAGIRAADERTPKSAAYPPDSVYLSVRDLDMQLDTAEILAAGIKYLRSVLHSSPYIKATILTDLSPDNHLSSGQTLLHLALTVLNHSRLPELAMDPTVVSDAVDIVQALITAPSSNIWPGLRSSGFFDPSGKRRGSVAALIQADSVRGEHALTTAVLRLVLTLVNNAHHVPESDSIILKSALHLVFADIWNNFSAWRYKDVARKYELSSLVVDIFDTVLRHPLTPDGSSPATTAQVLIDLFITATSPLTYRPLVEAITQSGSLIPRLIGSRRHGDAELVVKCLDESVSFLGTLFRVSSLVGCSANTLPKSLLVIPISVSTGDKIQFIDNLFDVAFAPAAQTSNILNIFKTLRVYLEVIGTDQHRPSLASMLRSPTRTFESLTEVAVKTDDLDVKAEAWHLLATIVATQPGCVQACVGSTTETEIQGTLKSAIGEIATWELVFRDAPHVLAAALNYVQSVMRVAGADKAIAILRKDNSFWQSVFDLSIQIVPAAPSFSLSIHADDFQGRIQRYAYAVQAKANAASLLAAELTYAMENDDEAQPETKARQLVLSLFRNNSALQEAVLMATHTSCLPELHEEQGKKVKASGGTLQALRTISLPAEREYGRTYLYDGNVTVQESISQQASVNLAMDMLNLNWSMLDADIALTRSFRVLAESVAGWTEGDGLAMSAALRAGVAIAETIAEEYREGDVMLAIQVERLSILAVVLETALDTEDHTPNAELVQQLAISISTIIASRTFPPILSLRHPELPAIHQPVLRILYLLLQVFSITEPASSNIVVRESLIDAGTSFAFESADIVLESVSRGEKPAFAGDLSMVVGVLCEISKLTTMTTAWMEKVQGVSLITRSLDVLVRARVEKDQAPLHLSSILLLHLALASNPSSAEKVAISGILPAYSDNAIVVEAEHGRIDSPASTGHTVHDAWCGMLLVIKALLSTLPDTATFTRTDVIPFIRVSNAQMLRAMSWGGESPLTAPGVMELELVVDVFYGVACALGPGSLADYSTPALQLLKGIRYAFSHPRLLSTLFVPSSEEERATLEGELELIEGEKEVDLLDPQRTPILAERVTALLRIARTVILTLTVLTRSWDVVREDVDPDRAKDYILESDHTSSDSSSGSTSSDPVGVINDIYILVSNMVERLATETDELSIRGVTAQLLETAGLLSLSQLQLRQTLLPQDERDSQEDDSGMSMDIDAVSGASAAAKRRMSMTTGQGSGGGEGGTNGSREGMILRELQGDLIGILTPDGGMLGVLRKLAEKSFGDV</sequence>
<dbReference type="Gene3D" id="1.25.10.70">
    <property type="match status" value="1"/>
</dbReference>
<dbReference type="PANTHER" id="PTHR31431">
    <property type="entry name" value="NUCLEOPORIN NUP188 HOMOLOG"/>
    <property type="match status" value="1"/>
</dbReference>
<feature type="region of interest" description="Disordered" evidence="8">
    <location>
        <begin position="1805"/>
        <end position="1831"/>
    </location>
</feature>
<keyword evidence="7" id="KW-0539">Nucleus</keyword>
<dbReference type="GeneID" id="43588407"/>
<gene>
    <name evidence="9" type="ORF">CI109_105770</name>
</gene>
<proteinExistence type="predicted"/>
<dbReference type="GO" id="GO:0006405">
    <property type="term" value="P:RNA export from nucleus"/>
    <property type="evidence" value="ECO:0007669"/>
    <property type="project" value="TreeGrafter"/>
</dbReference>
<evidence type="ECO:0000256" key="8">
    <source>
        <dbReference type="SAM" id="MobiDB-lite"/>
    </source>
</evidence>
<evidence type="ECO:0000256" key="2">
    <source>
        <dbReference type="ARBA" id="ARBA00022448"/>
    </source>
</evidence>
<feature type="compositionally biased region" description="Gly residues" evidence="8">
    <location>
        <begin position="1818"/>
        <end position="1828"/>
    </location>
</feature>
<evidence type="ECO:0000256" key="4">
    <source>
        <dbReference type="ARBA" id="ARBA00022927"/>
    </source>
</evidence>
<dbReference type="Proteomes" id="UP000322225">
    <property type="component" value="Chromosome 10"/>
</dbReference>
<evidence type="ECO:0000256" key="3">
    <source>
        <dbReference type="ARBA" id="ARBA00022816"/>
    </source>
</evidence>
<keyword evidence="3" id="KW-0509">mRNA transport</keyword>
<accession>A0A5M6C0B9</accession>
<dbReference type="GO" id="GO:0044611">
    <property type="term" value="C:nuclear pore inner ring"/>
    <property type="evidence" value="ECO:0007669"/>
    <property type="project" value="TreeGrafter"/>
</dbReference>